<sequence length="174" mass="20379">MSNYQFTKDLKHGKVGEKWFHDFCIDKGIICINVGEDGFLGIESGIDFIVQYTDGTIAKFDVKFDSVMHRTGNMFIETYQDTGKKGWYYNSKSTCYCYIDEYNGVLWMYTKSTLEEYINSHKLNLRSITKKIDNREVTGILVNINKFSDWCIENNHNLIKYVRLLDIDDIDEVL</sequence>
<name>A0A0X8VEA2_ANAPI</name>
<gene>
    <name evidence="1" type="ORF">CPRO_27950</name>
    <name evidence="2" type="ORF">SAMN02745151_02452</name>
</gene>
<dbReference type="Proteomes" id="UP000068026">
    <property type="component" value="Chromosome"/>
</dbReference>
<keyword evidence="3" id="KW-1185">Reference proteome</keyword>
<proteinExistence type="predicted"/>
<evidence type="ECO:0000313" key="3">
    <source>
        <dbReference type="Proteomes" id="UP000068026"/>
    </source>
</evidence>
<dbReference type="Proteomes" id="UP000184204">
    <property type="component" value="Unassembled WGS sequence"/>
</dbReference>
<dbReference type="RefSeq" id="WP_066053005.1">
    <property type="nucleotide sequence ID" value="NZ_CP014223.1"/>
</dbReference>
<reference evidence="1 3" key="1">
    <citation type="journal article" date="2016" name="Genome Announc.">
        <title>Complete Genome Sequence of the Amino Acid-Fermenting Clostridium propionicum X2 (DSM 1682).</title>
        <authorList>
            <person name="Poehlein A."/>
            <person name="Schlien K."/>
            <person name="Chowdhury N.P."/>
            <person name="Gottschalk G."/>
            <person name="Buckel W."/>
            <person name="Daniel R."/>
        </authorList>
    </citation>
    <scope>NUCLEOTIDE SEQUENCE [LARGE SCALE GENOMIC DNA]</scope>
    <source>
        <strain evidence="1 3">X2</strain>
    </source>
</reference>
<dbReference type="AlphaFoldDB" id="A0A0X8VEA2"/>
<accession>A0A0X8VEA2</accession>
<evidence type="ECO:0000313" key="4">
    <source>
        <dbReference type="Proteomes" id="UP000184204"/>
    </source>
</evidence>
<evidence type="ECO:0000313" key="2">
    <source>
        <dbReference type="EMBL" id="SHE99941.1"/>
    </source>
</evidence>
<reference evidence="4" key="3">
    <citation type="submission" date="2016-11" db="EMBL/GenBank/DDBJ databases">
        <authorList>
            <person name="Jaros S."/>
            <person name="Januszkiewicz K."/>
            <person name="Wedrychowicz H."/>
        </authorList>
    </citation>
    <scope>NUCLEOTIDE SEQUENCE [LARGE SCALE GENOMIC DNA]</scope>
    <source>
        <strain evidence="4">DSM 1682</strain>
    </source>
</reference>
<dbReference type="EMBL" id="FQUA01000013">
    <property type="protein sequence ID" value="SHE99941.1"/>
    <property type="molecule type" value="Genomic_DNA"/>
</dbReference>
<reference evidence="2" key="4">
    <citation type="submission" date="2016-11" db="EMBL/GenBank/DDBJ databases">
        <authorList>
            <person name="Varghese N."/>
            <person name="Submissions S."/>
        </authorList>
    </citation>
    <scope>NUCLEOTIDE SEQUENCE</scope>
    <source>
        <strain evidence="2">DSM 1682</strain>
    </source>
</reference>
<dbReference type="EMBL" id="CP014223">
    <property type="protein sequence ID" value="AMJ42341.1"/>
    <property type="molecule type" value="Genomic_DNA"/>
</dbReference>
<dbReference type="KEGG" id="cpro:CPRO_27950"/>
<evidence type="ECO:0008006" key="5">
    <source>
        <dbReference type="Google" id="ProtNLM"/>
    </source>
</evidence>
<organism evidence="2 4">
    <name type="scientific">Anaerotignum propionicum DSM 1682</name>
    <dbReference type="NCBI Taxonomy" id="991789"/>
    <lineage>
        <taxon>Bacteria</taxon>
        <taxon>Bacillati</taxon>
        <taxon>Bacillota</taxon>
        <taxon>Clostridia</taxon>
        <taxon>Lachnospirales</taxon>
        <taxon>Anaerotignaceae</taxon>
        <taxon>Anaerotignum</taxon>
    </lineage>
</organism>
<reference evidence="3" key="2">
    <citation type="submission" date="2016-01" db="EMBL/GenBank/DDBJ databases">
        <authorList>
            <person name="Poehlein A."/>
            <person name="Schlien K."/>
            <person name="Gottschalk G."/>
            <person name="Buckel W."/>
            <person name="Daniel R."/>
        </authorList>
    </citation>
    <scope>NUCLEOTIDE SEQUENCE [LARGE SCALE GENOMIC DNA]</scope>
    <source>
        <strain evidence="3">X2</strain>
    </source>
</reference>
<evidence type="ECO:0000313" key="1">
    <source>
        <dbReference type="EMBL" id="AMJ42341.1"/>
    </source>
</evidence>
<protein>
    <recommendedName>
        <fullName evidence="5">DUF4365 domain-containing protein</fullName>
    </recommendedName>
</protein>